<sequence length="129" mass="14779">MDYEYKGRESTLSPFSMANSSNSRISRRSTRTSTVRATVIQSQKAKKNRESCAKAREVCKAKEREVEIPTNQEESVAILKPKQEKGSWYFDFYDVLKWDKAPEVALSEGPHLHVLYHEVLKQPADLVST</sequence>
<comment type="caution">
    <text evidence="1">The sequence shown here is derived from an EMBL/GenBank/DDBJ whole genome shotgun (WGS) entry which is preliminary data.</text>
</comment>
<evidence type="ECO:0000313" key="1">
    <source>
        <dbReference type="EMBL" id="KAJ9069623.1"/>
    </source>
</evidence>
<dbReference type="EMBL" id="QTSX02003618">
    <property type="protein sequence ID" value="KAJ9069623.1"/>
    <property type="molecule type" value="Genomic_DNA"/>
</dbReference>
<evidence type="ECO:0000313" key="2">
    <source>
        <dbReference type="Proteomes" id="UP001165960"/>
    </source>
</evidence>
<reference evidence="1" key="1">
    <citation type="submission" date="2022-04" db="EMBL/GenBank/DDBJ databases">
        <title>Genome of the entomopathogenic fungus Entomophthora muscae.</title>
        <authorList>
            <person name="Elya C."/>
            <person name="Lovett B.R."/>
            <person name="Lee E."/>
            <person name="Macias A.M."/>
            <person name="Hajek A.E."/>
            <person name="De Bivort B.L."/>
            <person name="Kasson M.T."/>
            <person name="De Fine Licht H.H."/>
            <person name="Stajich J.E."/>
        </authorList>
    </citation>
    <scope>NUCLEOTIDE SEQUENCE</scope>
    <source>
        <strain evidence="1">Berkeley</strain>
    </source>
</reference>
<name>A0ACC2T4N5_9FUNG</name>
<dbReference type="Proteomes" id="UP001165960">
    <property type="component" value="Unassembled WGS sequence"/>
</dbReference>
<accession>A0ACC2T4N5</accession>
<keyword evidence="2" id="KW-1185">Reference proteome</keyword>
<gene>
    <name evidence="1" type="ORF">DSO57_1016625</name>
</gene>
<proteinExistence type="predicted"/>
<protein>
    <submittedName>
        <fullName evidence="1">Uncharacterized protein</fullName>
    </submittedName>
</protein>
<organism evidence="1 2">
    <name type="scientific">Entomophthora muscae</name>
    <dbReference type="NCBI Taxonomy" id="34485"/>
    <lineage>
        <taxon>Eukaryota</taxon>
        <taxon>Fungi</taxon>
        <taxon>Fungi incertae sedis</taxon>
        <taxon>Zoopagomycota</taxon>
        <taxon>Entomophthoromycotina</taxon>
        <taxon>Entomophthoromycetes</taxon>
        <taxon>Entomophthorales</taxon>
        <taxon>Entomophthoraceae</taxon>
        <taxon>Entomophthora</taxon>
    </lineage>
</organism>